<dbReference type="PANTHER" id="PTHR21049:SF0">
    <property type="entry name" value="DOLICHYL-DIPHOSPHOOLIGOSACCHARIDE--PROTEIN GLYCOSYLTRANSFERASE SUBUNIT 1"/>
    <property type="match status" value="1"/>
</dbReference>
<feature type="signal peptide" evidence="10">
    <location>
        <begin position="1"/>
        <end position="21"/>
    </location>
</feature>
<organism evidence="12 13">
    <name type="scientific">Cladophialophora immunda</name>
    <dbReference type="NCBI Taxonomy" id="569365"/>
    <lineage>
        <taxon>Eukaryota</taxon>
        <taxon>Fungi</taxon>
        <taxon>Dikarya</taxon>
        <taxon>Ascomycota</taxon>
        <taxon>Pezizomycotina</taxon>
        <taxon>Eurotiomycetes</taxon>
        <taxon>Chaetothyriomycetidae</taxon>
        <taxon>Chaetothyriales</taxon>
        <taxon>Herpotrichiellaceae</taxon>
        <taxon>Cladophialophora</taxon>
    </lineage>
</organism>
<protein>
    <recommendedName>
        <fullName evidence="10">Dolichyl-diphosphooligosaccharide--protein glycosyltransferase subunit 1</fullName>
    </recommendedName>
</protein>
<comment type="subunit">
    <text evidence="10">Component of the oligosaccharyltransferase (OST) complex.</text>
</comment>
<dbReference type="GO" id="GO:0018279">
    <property type="term" value="P:protein N-linked glycosylation via asparagine"/>
    <property type="evidence" value="ECO:0007669"/>
    <property type="project" value="TreeGrafter"/>
</dbReference>
<comment type="function">
    <text evidence="1 10">Subunit of the oligosaccharyl transferase (OST) complex that catalyzes the initial transfer of a defined glycan (Glc(3)Man(9)GlcNAc(2) in eukaryotes) from the lipid carrier dolichol-pyrophosphate to an asparagine residue within an Asn-X-Ser/Thr consensus motif in nascent polypeptide chains, the first step in protein N-glycosylation. N-glycosylation occurs cotranslationally and the complex associates with the Sec61 complex at the channel-forming translocon complex that mediates protein translocation across the endoplasmic reticulum (ER). All subunits are required for a maximal enzyme activity.</text>
</comment>
<evidence type="ECO:0000256" key="5">
    <source>
        <dbReference type="ARBA" id="ARBA00022692"/>
    </source>
</evidence>
<dbReference type="Proteomes" id="UP000054466">
    <property type="component" value="Unassembled WGS sequence"/>
</dbReference>
<evidence type="ECO:0000313" key="13">
    <source>
        <dbReference type="Proteomes" id="UP000054466"/>
    </source>
</evidence>
<keyword evidence="8 10" id="KW-1133">Transmembrane helix</keyword>
<dbReference type="VEuPathDB" id="FungiDB:PV07_10304"/>
<keyword evidence="9 10" id="KW-0472">Membrane</keyword>
<comment type="pathway">
    <text evidence="3 10">Protein modification; protein glycosylation.</text>
</comment>
<dbReference type="GO" id="GO:0008250">
    <property type="term" value="C:oligosaccharyltransferase complex"/>
    <property type="evidence" value="ECO:0007669"/>
    <property type="project" value="UniProtKB-UniRule"/>
</dbReference>
<keyword evidence="6 10" id="KW-0732">Signal</keyword>
<sequence length="513" mass="57337">MRMRLSSVVGAVLALCTGVFGAESNLTEPRSTQKILTGDFKPPQVYENTNLVRTINLEKGYVRETTNVLITNTDKSPQSEYYVPFEYDLMSKIGGFDARDKKKPEFPLEVTIAALSAVLDDQGGASKPTQYYVIHLSEPLPPKSTLTLSISWNVLGVLTPLPASIRQEDKQYLVYNFSAYVPTVYKTVKQKTKVKFPSADVPEYTTTTGLTSAADPEKQGSSFTYGPYDTAKVEPGTAYPVTVRYEFNKPLLVCSLLERDVEVSHWGGNLATEERYWLRHDGATLSNQFSRLAWSTQNFYISAGQGSTSALRELKVPLKPGTADPYFTDDIGNVSTSRFRPNNVREASLELKPRYPLFGGWKYSFRIGWNNALASVLRKLKTQSDTYILSVPLLEGPKMPEGIQYEQFVFRVILPEGAKNLKWQTHGGTGVPPLHAEYDLHKTFMDTLGRTELKLTAHNVVDEARDVTILVTYEYPFLAAFRKPVTIFTGIAVVFALAWLVASVDTSIGKKRR</sequence>
<evidence type="ECO:0000313" key="12">
    <source>
        <dbReference type="EMBL" id="KIW24600.1"/>
    </source>
</evidence>
<keyword evidence="13" id="KW-1185">Reference proteome</keyword>
<evidence type="ECO:0000256" key="2">
    <source>
        <dbReference type="ARBA" id="ARBA00004115"/>
    </source>
</evidence>
<comment type="subcellular location">
    <subcellularLocation>
        <location evidence="2 10">Endoplasmic reticulum membrane</location>
        <topology evidence="2 10">Single-pass type I membrane protein</topology>
    </subcellularLocation>
</comment>
<evidence type="ECO:0000256" key="1">
    <source>
        <dbReference type="ARBA" id="ARBA00002791"/>
    </source>
</evidence>
<keyword evidence="5 10" id="KW-0812">Transmembrane</keyword>
<dbReference type="Pfam" id="PF04597">
    <property type="entry name" value="Ribophorin_I"/>
    <property type="match status" value="1"/>
</dbReference>
<evidence type="ECO:0000256" key="7">
    <source>
        <dbReference type="ARBA" id="ARBA00022824"/>
    </source>
</evidence>
<accession>A0A0D2C2D0</accession>
<dbReference type="GeneID" id="27349498"/>
<keyword evidence="7 10" id="KW-0256">Endoplasmic reticulum</keyword>
<dbReference type="STRING" id="569365.A0A0D2C2D0"/>
<dbReference type="HOGENOM" id="CLU_031381_1_0_1"/>
<dbReference type="UniPathway" id="UPA00378"/>
<dbReference type="RefSeq" id="XP_016244816.1">
    <property type="nucleotide sequence ID" value="XM_016397625.1"/>
</dbReference>
<proteinExistence type="inferred from homology"/>
<evidence type="ECO:0000256" key="9">
    <source>
        <dbReference type="ARBA" id="ARBA00023136"/>
    </source>
</evidence>
<evidence type="ECO:0000256" key="10">
    <source>
        <dbReference type="RuleBase" id="RU361143"/>
    </source>
</evidence>
<reference evidence="12 13" key="1">
    <citation type="submission" date="2015-01" db="EMBL/GenBank/DDBJ databases">
        <title>The Genome Sequence of Cladophialophora immunda CBS83496.</title>
        <authorList>
            <consortium name="The Broad Institute Genomics Platform"/>
            <person name="Cuomo C."/>
            <person name="de Hoog S."/>
            <person name="Gorbushina A."/>
            <person name="Stielow B."/>
            <person name="Teixiera M."/>
            <person name="Abouelleil A."/>
            <person name="Chapman S.B."/>
            <person name="Priest M."/>
            <person name="Young S.K."/>
            <person name="Wortman J."/>
            <person name="Nusbaum C."/>
            <person name="Birren B."/>
        </authorList>
    </citation>
    <scope>NUCLEOTIDE SEQUENCE [LARGE SCALE GENOMIC DNA]</scope>
    <source>
        <strain evidence="12 13">CBS 83496</strain>
    </source>
</reference>
<dbReference type="InterPro" id="IPR007676">
    <property type="entry name" value="Ribophorin_I"/>
</dbReference>
<dbReference type="PANTHER" id="PTHR21049">
    <property type="entry name" value="RIBOPHORIN I"/>
    <property type="match status" value="1"/>
</dbReference>
<evidence type="ECO:0000256" key="3">
    <source>
        <dbReference type="ARBA" id="ARBA00004922"/>
    </source>
</evidence>
<evidence type="ECO:0000256" key="8">
    <source>
        <dbReference type="ARBA" id="ARBA00022989"/>
    </source>
</evidence>
<dbReference type="OrthoDB" id="310030at2759"/>
<dbReference type="EMBL" id="KN847045">
    <property type="protein sequence ID" value="KIW24600.1"/>
    <property type="molecule type" value="Genomic_DNA"/>
</dbReference>
<evidence type="ECO:0000256" key="6">
    <source>
        <dbReference type="ARBA" id="ARBA00022729"/>
    </source>
</evidence>
<name>A0A0D2C2D0_9EURO</name>
<gene>
    <name evidence="12" type="ORF">PV07_10304</name>
</gene>
<feature type="chain" id="PRO_5005112853" description="Dolichyl-diphosphooligosaccharide--protein glycosyltransferase subunit 1" evidence="10">
    <location>
        <begin position="22"/>
        <end position="513"/>
    </location>
</feature>
<comment type="similarity">
    <text evidence="4 10">Belongs to the OST1 family.</text>
</comment>
<feature type="region of interest" description="Disordered" evidence="11">
    <location>
        <begin position="206"/>
        <end position="226"/>
    </location>
</feature>
<evidence type="ECO:0000256" key="11">
    <source>
        <dbReference type="SAM" id="MobiDB-lite"/>
    </source>
</evidence>
<dbReference type="AlphaFoldDB" id="A0A0D2C2D0"/>
<evidence type="ECO:0000256" key="4">
    <source>
        <dbReference type="ARBA" id="ARBA00008905"/>
    </source>
</evidence>
<feature type="transmembrane region" description="Helical" evidence="10">
    <location>
        <begin position="485"/>
        <end position="504"/>
    </location>
</feature>